<gene>
    <name evidence="3" type="ORF">A2Z67_05760</name>
</gene>
<dbReference type="EMBL" id="MGFQ01000034">
    <property type="protein sequence ID" value="OGM08929.1"/>
    <property type="molecule type" value="Genomic_DNA"/>
</dbReference>
<dbReference type="GO" id="GO:0016616">
    <property type="term" value="F:oxidoreductase activity, acting on the CH-OH group of donors, NAD or NADP as acceptor"/>
    <property type="evidence" value="ECO:0007669"/>
    <property type="project" value="TreeGrafter"/>
</dbReference>
<comment type="similarity">
    <text evidence="1 2">Belongs to the short-chain dehydrogenases/reductases (SDR) family.</text>
</comment>
<dbReference type="PRINTS" id="PR00080">
    <property type="entry name" value="SDRFAMILY"/>
</dbReference>
<comment type="caution">
    <text evidence="3">The sequence shown here is derived from an EMBL/GenBank/DDBJ whole genome shotgun (WGS) entry which is preliminary data.</text>
</comment>
<dbReference type="AlphaFoldDB" id="A0A1F7X2I3"/>
<dbReference type="InterPro" id="IPR036291">
    <property type="entry name" value="NAD(P)-bd_dom_sf"/>
</dbReference>
<evidence type="ECO:0000256" key="1">
    <source>
        <dbReference type="ARBA" id="ARBA00006484"/>
    </source>
</evidence>
<proteinExistence type="inferred from homology"/>
<dbReference type="InterPro" id="IPR002347">
    <property type="entry name" value="SDR_fam"/>
</dbReference>
<evidence type="ECO:0000313" key="4">
    <source>
        <dbReference type="Proteomes" id="UP000176939"/>
    </source>
</evidence>
<dbReference type="SUPFAM" id="SSF51735">
    <property type="entry name" value="NAD(P)-binding Rossmann-fold domains"/>
    <property type="match status" value="1"/>
</dbReference>
<name>A0A1F7X2I3_9BACT</name>
<accession>A0A1F7X2I3</accession>
<dbReference type="PROSITE" id="PS00061">
    <property type="entry name" value="ADH_SHORT"/>
    <property type="match status" value="1"/>
</dbReference>
<dbReference type="Proteomes" id="UP000176939">
    <property type="component" value="Unassembled WGS sequence"/>
</dbReference>
<dbReference type="Pfam" id="PF00106">
    <property type="entry name" value="adh_short"/>
    <property type="match status" value="1"/>
</dbReference>
<reference evidence="3 4" key="1">
    <citation type="journal article" date="2016" name="Nat. Commun.">
        <title>Thousands of microbial genomes shed light on interconnected biogeochemical processes in an aquifer system.</title>
        <authorList>
            <person name="Anantharaman K."/>
            <person name="Brown C.T."/>
            <person name="Hug L.A."/>
            <person name="Sharon I."/>
            <person name="Castelle C.J."/>
            <person name="Probst A.J."/>
            <person name="Thomas B.C."/>
            <person name="Singh A."/>
            <person name="Wilkins M.J."/>
            <person name="Karaoz U."/>
            <person name="Brodie E.L."/>
            <person name="Williams K.H."/>
            <person name="Hubbard S.S."/>
            <person name="Banfield J.F."/>
        </authorList>
    </citation>
    <scope>NUCLEOTIDE SEQUENCE [LARGE SCALE GENOMIC DNA]</scope>
</reference>
<sequence length="205" mass="22682">MKSIIITGSNRGLGQAVAKESSKRGYFYYPICRWNDIDVTDYEALSNFYKEMELPEALVNNAGIYKGGSILEMNVQDWQEVINVNLNGVFNNSKLYAELCIKNKIPGKIINIASTAGLGSRPGRSAYAASKAAVINLSLSLSEELKPYNIKVFCLCPGAFDSDMRHQIAPDDDFDNMLKPSFLASFIMNLVEDGKFLDGQVVKLC</sequence>
<organism evidence="3 4">
    <name type="scientific">Candidatus Woesebacteria bacterium RBG_13_36_22</name>
    <dbReference type="NCBI Taxonomy" id="1802478"/>
    <lineage>
        <taxon>Bacteria</taxon>
        <taxon>Candidatus Woeseibacteriota</taxon>
    </lineage>
</organism>
<dbReference type="PANTHER" id="PTHR42760">
    <property type="entry name" value="SHORT-CHAIN DEHYDROGENASES/REDUCTASES FAMILY MEMBER"/>
    <property type="match status" value="1"/>
</dbReference>
<evidence type="ECO:0008006" key="5">
    <source>
        <dbReference type="Google" id="ProtNLM"/>
    </source>
</evidence>
<evidence type="ECO:0000256" key="2">
    <source>
        <dbReference type="RuleBase" id="RU000363"/>
    </source>
</evidence>
<dbReference type="PRINTS" id="PR00081">
    <property type="entry name" value="GDHRDH"/>
</dbReference>
<dbReference type="CDD" id="cd05233">
    <property type="entry name" value="SDR_c"/>
    <property type="match status" value="1"/>
</dbReference>
<dbReference type="InterPro" id="IPR020904">
    <property type="entry name" value="Sc_DH/Rdtase_CS"/>
</dbReference>
<dbReference type="Gene3D" id="3.40.50.720">
    <property type="entry name" value="NAD(P)-binding Rossmann-like Domain"/>
    <property type="match status" value="1"/>
</dbReference>
<evidence type="ECO:0000313" key="3">
    <source>
        <dbReference type="EMBL" id="OGM08929.1"/>
    </source>
</evidence>
<protein>
    <recommendedName>
        <fullName evidence="5">Short-chain dehydrogenase</fullName>
    </recommendedName>
</protein>